<sequence>MRIRRPIIIMSMLFGASVGSAIWFAQGIVETWHHNPMANSAIIGLFALGLLYTLYCAIGLWAGQRQWLRLESHPDAWRDSQRLKGVMAFFNGRLENELGSPNVLHRNHVIHSFEEVLGLRARLAEYLAGLLIGLGLLGTFIGLMATMSSIGEVLKSLNGDGGVQAMLESLSVPLSGMASAFSASLMGLLGSLLMGAVAQFMADANDNLVQRIRNWSLQREANDHDTQYGGTPSAGAQHGASSQAPLTVRWNGGAEALDVLRDIRDQALERDLATRECFAVLGFAAKEQSAHQADIRDAVRETARHLLELRTQLDVLVSLGQARLQAHDSMKATLRGMAAGMARSVSALDENRVEVGGAVRGLAQTLGALAQATDATHRKLEAIDQSIDRGAAQLGLMTQSVVAQQDAALELVRGVSSLATRHLMANPDTDAESARPSQAAQTVGA</sequence>
<keyword evidence="2" id="KW-0472">Membrane</keyword>
<reference evidence="3 4" key="1">
    <citation type="submission" date="2020-04" db="EMBL/GenBank/DDBJ databases">
        <authorList>
            <person name="De Canck E."/>
        </authorList>
    </citation>
    <scope>NUCLEOTIDE SEQUENCE [LARGE SCALE GENOMIC DNA]</scope>
    <source>
        <strain evidence="3 4">LMG 3458</strain>
    </source>
</reference>
<proteinExistence type="predicted"/>
<feature type="transmembrane region" description="Helical" evidence="2">
    <location>
        <begin position="126"/>
        <end position="150"/>
    </location>
</feature>
<feature type="transmembrane region" description="Helical" evidence="2">
    <location>
        <begin position="7"/>
        <end position="29"/>
    </location>
</feature>
<feature type="transmembrane region" description="Helical" evidence="2">
    <location>
        <begin position="170"/>
        <end position="193"/>
    </location>
</feature>
<evidence type="ECO:0000256" key="2">
    <source>
        <dbReference type="SAM" id="Phobius"/>
    </source>
</evidence>
<dbReference type="RefSeq" id="WP_175193038.1">
    <property type="nucleotide sequence ID" value="NZ_CADIJO010000009.1"/>
</dbReference>
<evidence type="ECO:0000256" key="1">
    <source>
        <dbReference type="SAM" id="MobiDB-lite"/>
    </source>
</evidence>
<keyword evidence="2" id="KW-0812">Transmembrane</keyword>
<keyword evidence="2" id="KW-1133">Transmembrane helix</keyword>
<feature type="compositionally biased region" description="Low complexity" evidence="1">
    <location>
        <begin position="233"/>
        <end position="244"/>
    </location>
</feature>
<feature type="region of interest" description="Disordered" evidence="1">
    <location>
        <begin position="222"/>
        <end position="244"/>
    </location>
</feature>
<name>A0A6S7A7V0_9BURK</name>
<accession>A0A6S7A7V0</accession>
<dbReference type="EMBL" id="CADIJO010000009">
    <property type="protein sequence ID" value="CAB3706000.1"/>
    <property type="molecule type" value="Genomic_DNA"/>
</dbReference>
<dbReference type="Proteomes" id="UP000494111">
    <property type="component" value="Unassembled WGS sequence"/>
</dbReference>
<gene>
    <name evidence="3" type="ORF">LMG3458_02928</name>
</gene>
<protein>
    <submittedName>
        <fullName evidence="3">Uncharacterized protein</fullName>
    </submittedName>
</protein>
<dbReference type="AlphaFoldDB" id="A0A6S7A7V0"/>
<feature type="region of interest" description="Disordered" evidence="1">
    <location>
        <begin position="426"/>
        <end position="445"/>
    </location>
</feature>
<feature type="transmembrane region" description="Helical" evidence="2">
    <location>
        <begin position="41"/>
        <end position="62"/>
    </location>
</feature>
<feature type="compositionally biased region" description="Polar residues" evidence="1">
    <location>
        <begin position="435"/>
        <end position="445"/>
    </location>
</feature>
<organism evidence="3 4">
    <name type="scientific">Achromobacter deleyi</name>
    <dbReference type="NCBI Taxonomy" id="1353891"/>
    <lineage>
        <taxon>Bacteria</taxon>
        <taxon>Pseudomonadati</taxon>
        <taxon>Pseudomonadota</taxon>
        <taxon>Betaproteobacteria</taxon>
        <taxon>Burkholderiales</taxon>
        <taxon>Alcaligenaceae</taxon>
        <taxon>Achromobacter</taxon>
    </lineage>
</organism>
<evidence type="ECO:0000313" key="4">
    <source>
        <dbReference type="Proteomes" id="UP000494111"/>
    </source>
</evidence>
<evidence type="ECO:0000313" key="3">
    <source>
        <dbReference type="EMBL" id="CAB3706000.1"/>
    </source>
</evidence>